<proteinExistence type="predicted"/>
<protein>
    <submittedName>
        <fullName evidence="1">Uncharacterized protein</fullName>
    </submittedName>
</protein>
<sequence length="31" mass="3847">MTKIRIVLIYLQEIVLKHNPFPYHTVTERRH</sequence>
<organism evidence="1">
    <name type="scientific">Rhizophora mucronata</name>
    <name type="common">Asiatic mangrove</name>
    <dbReference type="NCBI Taxonomy" id="61149"/>
    <lineage>
        <taxon>Eukaryota</taxon>
        <taxon>Viridiplantae</taxon>
        <taxon>Streptophyta</taxon>
        <taxon>Embryophyta</taxon>
        <taxon>Tracheophyta</taxon>
        <taxon>Spermatophyta</taxon>
        <taxon>Magnoliopsida</taxon>
        <taxon>eudicotyledons</taxon>
        <taxon>Gunneridae</taxon>
        <taxon>Pentapetalae</taxon>
        <taxon>rosids</taxon>
        <taxon>fabids</taxon>
        <taxon>Malpighiales</taxon>
        <taxon>Rhizophoraceae</taxon>
        <taxon>Rhizophora</taxon>
    </lineage>
</organism>
<name>A0A2P2P693_RHIMU</name>
<dbReference type="AlphaFoldDB" id="A0A2P2P693"/>
<accession>A0A2P2P693</accession>
<dbReference type="EMBL" id="GGEC01069788">
    <property type="protein sequence ID" value="MBX50272.1"/>
    <property type="molecule type" value="Transcribed_RNA"/>
</dbReference>
<evidence type="ECO:0000313" key="1">
    <source>
        <dbReference type="EMBL" id="MBX50272.1"/>
    </source>
</evidence>
<reference evidence="1" key="1">
    <citation type="submission" date="2018-02" db="EMBL/GenBank/DDBJ databases">
        <title>Rhizophora mucronata_Transcriptome.</title>
        <authorList>
            <person name="Meera S.P."/>
            <person name="Sreeshan A."/>
            <person name="Augustine A."/>
        </authorList>
    </citation>
    <scope>NUCLEOTIDE SEQUENCE</scope>
    <source>
        <tissue evidence="1">Leaf</tissue>
    </source>
</reference>